<evidence type="ECO:0000256" key="3">
    <source>
        <dbReference type="ARBA" id="ARBA00022679"/>
    </source>
</evidence>
<protein>
    <submittedName>
        <fullName evidence="11">Cellulose synthase like E1</fullName>
    </submittedName>
</protein>
<keyword evidence="12" id="KW-1185">Reference proteome</keyword>
<feature type="binding site" evidence="9">
    <location>
        <position position="108"/>
    </location>
    <ligand>
        <name>UDP-alpha-D-glucose</name>
        <dbReference type="ChEBI" id="CHEBI:58885"/>
    </ligand>
</feature>
<keyword evidence="4 10" id="KW-0812">Transmembrane</keyword>
<comment type="subcellular location">
    <subcellularLocation>
        <location evidence="1">Endomembrane system</location>
        <topology evidence="1">Multi-pass membrane protein</topology>
    </subcellularLocation>
</comment>
<evidence type="ECO:0000256" key="4">
    <source>
        <dbReference type="ARBA" id="ARBA00022692"/>
    </source>
</evidence>
<organism evidence="11 12">
    <name type="scientific">Hibiscus syriacus</name>
    <name type="common">Rose of Sharon</name>
    <dbReference type="NCBI Taxonomy" id="106335"/>
    <lineage>
        <taxon>Eukaryota</taxon>
        <taxon>Viridiplantae</taxon>
        <taxon>Streptophyta</taxon>
        <taxon>Embryophyta</taxon>
        <taxon>Tracheophyta</taxon>
        <taxon>Spermatophyta</taxon>
        <taxon>Magnoliopsida</taxon>
        <taxon>eudicotyledons</taxon>
        <taxon>Gunneridae</taxon>
        <taxon>Pentapetalae</taxon>
        <taxon>rosids</taxon>
        <taxon>malvids</taxon>
        <taxon>Malvales</taxon>
        <taxon>Malvaceae</taxon>
        <taxon>Malvoideae</taxon>
        <taxon>Hibiscus</taxon>
    </lineage>
</organism>
<evidence type="ECO:0000256" key="6">
    <source>
        <dbReference type="ARBA" id="ARBA00023136"/>
    </source>
</evidence>
<reference evidence="11" key="1">
    <citation type="submission" date="2019-09" db="EMBL/GenBank/DDBJ databases">
        <title>Draft genome information of white flower Hibiscus syriacus.</title>
        <authorList>
            <person name="Kim Y.-M."/>
        </authorList>
    </citation>
    <scope>NUCLEOTIDE SEQUENCE [LARGE SCALE GENOMIC DNA]</scope>
    <source>
        <strain evidence="11">YM2019G1</strain>
    </source>
</reference>
<dbReference type="PANTHER" id="PTHR13301">
    <property type="entry name" value="X-BOX TRANSCRIPTION FACTOR-RELATED"/>
    <property type="match status" value="1"/>
</dbReference>
<keyword evidence="2" id="KW-0328">Glycosyltransferase</keyword>
<dbReference type="GO" id="GO:0071555">
    <property type="term" value="P:cell wall organization"/>
    <property type="evidence" value="ECO:0007669"/>
    <property type="project" value="UniProtKB-KW"/>
</dbReference>
<sequence>MAKGDYVPLFETRPVKGRILFRSIALLGICFICTYRVGFFPVGGKSERWIWIGLFPSELWFIFSWFLSTVCRWNSVYRIPYVHRLSQRFGKELPGVDIFVCTADPLIEPPSMVVNTVLSMMVYDYPPEKLSVYLSDDGGSDLTFYAMLAANFSMSWLPFCNKFKVEPRSPEAYFTTTSAPVDDPVNVQQHWLSVKKQYEDMKMRIETTTKLNRIPEHIRIQHKGFREWDFVSSKRDHQTILQILIDGRDPNAVDIGGNPLPTLVYLSREKRPQHHHHFKAGAMNSLVSIIYYTCLNTRQFKSIKYSMCIVMDEEKGDEVAYVQFPQNFKNIGKNDIYGSSFRVINKDLTQMEGHATLAQDASTGEKLFVVSNMTKNTKVDWKKLTDTEVEESASLLEETCQVLASCTFERNTPWEKRCISFFLTCVKYIPVFRFGLCSNSNVRNLFRSQMGLKYGFLVEDVIKGLSMQCKGWKSVYLNPEREGFLGVAPMALLETLVQYKRWTEGHFEIFLSRYCPLLYGYGKIPLKLQLAYCSYHLWAANCLATLYYVAVPSLCLFKGFPLFPKVSTS</sequence>
<feature type="transmembrane region" description="Helical" evidence="10">
    <location>
        <begin position="535"/>
        <end position="557"/>
    </location>
</feature>
<proteinExistence type="predicted"/>
<dbReference type="InterPro" id="IPR029044">
    <property type="entry name" value="Nucleotide-diphossugar_trans"/>
</dbReference>
<feature type="transmembrane region" description="Helical" evidence="10">
    <location>
        <begin position="49"/>
        <end position="67"/>
    </location>
</feature>
<keyword evidence="6 10" id="KW-0472">Membrane</keyword>
<gene>
    <name evidence="11" type="ORF">F3Y22_tig00113096pilonHSYRG00107</name>
</gene>
<dbReference type="Proteomes" id="UP000436088">
    <property type="component" value="Unassembled WGS sequence"/>
</dbReference>
<evidence type="ECO:0000256" key="2">
    <source>
        <dbReference type="ARBA" id="ARBA00022676"/>
    </source>
</evidence>
<dbReference type="GO" id="GO:0016020">
    <property type="term" value="C:membrane"/>
    <property type="evidence" value="ECO:0007669"/>
    <property type="project" value="InterPro"/>
</dbReference>
<dbReference type="InterPro" id="IPR005150">
    <property type="entry name" value="Cellulose_synth"/>
</dbReference>
<feature type="active site" evidence="8">
    <location>
        <position position="137"/>
    </location>
</feature>
<keyword evidence="3" id="KW-0808">Transferase</keyword>
<evidence type="ECO:0000256" key="1">
    <source>
        <dbReference type="ARBA" id="ARBA00004127"/>
    </source>
</evidence>
<evidence type="ECO:0000256" key="10">
    <source>
        <dbReference type="SAM" id="Phobius"/>
    </source>
</evidence>
<accession>A0A6A2WQL4</accession>
<comment type="caution">
    <text evidence="11">The sequence shown here is derived from an EMBL/GenBank/DDBJ whole genome shotgun (WGS) entry which is preliminary data.</text>
</comment>
<evidence type="ECO:0000256" key="5">
    <source>
        <dbReference type="ARBA" id="ARBA00022989"/>
    </source>
</evidence>
<keyword evidence="7" id="KW-0961">Cell wall biogenesis/degradation</keyword>
<dbReference type="Pfam" id="PF03552">
    <property type="entry name" value="Cellulose_synt"/>
    <property type="match status" value="2"/>
</dbReference>
<evidence type="ECO:0000313" key="12">
    <source>
        <dbReference type="Proteomes" id="UP000436088"/>
    </source>
</evidence>
<dbReference type="GO" id="GO:0030244">
    <property type="term" value="P:cellulose biosynthetic process"/>
    <property type="evidence" value="ECO:0007669"/>
    <property type="project" value="InterPro"/>
</dbReference>
<evidence type="ECO:0000256" key="7">
    <source>
        <dbReference type="ARBA" id="ARBA00023316"/>
    </source>
</evidence>
<evidence type="ECO:0000256" key="9">
    <source>
        <dbReference type="PIRSR" id="PIRSR605150-2"/>
    </source>
</evidence>
<keyword evidence="5 10" id="KW-1133">Transmembrane helix</keyword>
<dbReference type="Gene3D" id="3.90.550.10">
    <property type="entry name" value="Spore Coat Polysaccharide Biosynthesis Protein SpsA, Chain A"/>
    <property type="match status" value="1"/>
</dbReference>
<dbReference type="GO" id="GO:0012505">
    <property type="term" value="C:endomembrane system"/>
    <property type="evidence" value="ECO:0007669"/>
    <property type="project" value="UniProtKB-SubCell"/>
</dbReference>
<dbReference type="EMBL" id="VEPZ02001689">
    <property type="protein sequence ID" value="KAE8663143.1"/>
    <property type="molecule type" value="Genomic_DNA"/>
</dbReference>
<dbReference type="GO" id="GO:0016760">
    <property type="term" value="F:cellulose synthase (UDP-forming) activity"/>
    <property type="evidence" value="ECO:0007669"/>
    <property type="project" value="InterPro"/>
</dbReference>
<feature type="active site" evidence="8">
    <location>
        <position position="460"/>
    </location>
</feature>
<name>A0A6A2WQL4_HIBSY</name>
<evidence type="ECO:0000313" key="11">
    <source>
        <dbReference type="EMBL" id="KAE8663143.1"/>
    </source>
</evidence>
<dbReference type="AlphaFoldDB" id="A0A6A2WQL4"/>
<feature type="binding site" evidence="9">
    <location>
        <position position="137"/>
    </location>
    <ligand>
        <name>UDP-alpha-D-glucose</name>
        <dbReference type="ChEBI" id="CHEBI:58885"/>
    </ligand>
</feature>
<feature type="transmembrane region" description="Helical" evidence="10">
    <location>
        <begin position="19"/>
        <end position="37"/>
    </location>
</feature>
<evidence type="ECO:0000256" key="8">
    <source>
        <dbReference type="PIRSR" id="PIRSR605150-1"/>
    </source>
</evidence>